<reference evidence="2" key="1">
    <citation type="journal article" date="2023" name="IScience">
        <title>Live-bearing cockroach genome reveals convergent evolutionary mechanisms linked to viviparity in insects and beyond.</title>
        <authorList>
            <person name="Fouks B."/>
            <person name="Harrison M.C."/>
            <person name="Mikhailova A.A."/>
            <person name="Marchal E."/>
            <person name="English S."/>
            <person name="Carruthers M."/>
            <person name="Jennings E.C."/>
            <person name="Chiamaka E.L."/>
            <person name="Frigard R.A."/>
            <person name="Pippel M."/>
            <person name="Attardo G.M."/>
            <person name="Benoit J.B."/>
            <person name="Bornberg-Bauer E."/>
            <person name="Tobe S.S."/>
        </authorList>
    </citation>
    <scope>NUCLEOTIDE SEQUENCE</scope>
    <source>
        <strain evidence="2">Stay&amp;Tobe</strain>
    </source>
</reference>
<evidence type="ECO:0000313" key="2">
    <source>
        <dbReference type="EMBL" id="KAJ9597425.1"/>
    </source>
</evidence>
<comment type="caution">
    <text evidence="2">The sequence shown here is derived from an EMBL/GenBank/DDBJ whole genome shotgun (WGS) entry which is preliminary data.</text>
</comment>
<proteinExistence type="predicted"/>
<dbReference type="AlphaFoldDB" id="A0AAD8AE79"/>
<organism evidence="2 3">
    <name type="scientific">Diploptera punctata</name>
    <name type="common">Pacific beetle cockroach</name>
    <dbReference type="NCBI Taxonomy" id="6984"/>
    <lineage>
        <taxon>Eukaryota</taxon>
        <taxon>Metazoa</taxon>
        <taxon>Ecdysozoa</taxon>
        <taxon>Arthropoda</taxon>
        <taxon>Hexapoda</taxon>
        <taxon>Insecta</taxon>
        <taxon>Pterygota</taxon>
        <taxon>Neoptera</taxon>
        <taxon>Polyneoptera</taxon>
        <taxon>Dictyoptera</taxon>
        <taxon>Blattodea</taxon>
        <taxon>Blaberoidea</taxon>
        <taxon>Blaberidae</taxon>
        <taxon>Diplopterinae</taxon>
        <taxon>Diploptera</taxon>
    </lineage>
</organism>
<protein>
    <submittedName>
        <fullName evidence="2">Uncharacterized protein</fullName>
    </submittedName>
</protein>
<dbReference type="EMBL" id="JASPKZ010001610">
    <property type="protein sequence ID" value="KAJ9597425.1"/>
    <property type="molecule type" value="Genomic_DNA"/>
</dbReference>
<keyword evidence="3" id="KW-1185">Reference proteome</keyword>
<evidence type="ECO:0000313" key="3">
    <source>
        <dbReference type="Proteomes" id="UP001233999"/>
    </source>
</evidence>
<dbReference type="Proteomes" id="UP001233999">
    <property type="component" value="Unassembled WGS sequence"/>
</dbReference>
<accession>A0AAD8AE79</accession>
<name>A0AAD8AE79_DIPPU</name>
<gene>
    <name evidence="2" type="ORF">L9F63_011719</name>
</gene>
<feature type="coiled-coil region" evidence="1">
    <location>
        <begin position="59"/>
        <end position="86"/>
    </location>
</feature>
<evidence type="ECO:0000256" key="1">
    <source>
        <dbReference type="SAM" id="Coils"/>
    </source>
</evidence>
<sequence length="304" mass="35098">MFSDEFFDLEVRQPTAMSTGSLEAQLQALSEKLALRASRTKICQAEQKLYNLQANSSQCRNLHDHINIIKKRREELKTEISKLSSKPKFKLRYRDTSKKKKNPSEMCGYKPVKEDKIDSIIVETFEYEQTGCTGSCKNKTSAARTKPPACPIKKEETYNPCDVCKPHACPYKKGGIRKTETCYSNDDNLKNQPRKFVITKEVVEEVVEPDNYTDFECPASRSKINLSDNCRNEGMYENEEACYGEFQQCLQDSHQPFEQQAPSRLTFEVSETCIDYDAAERDDPETVFDCCFSEYEKFKNSQNW</sequence>
<reference evidence="2" key="2">
    <citation type="submission" date="2023-05" db="EMBL/GenBank/DDBJ databases">
        <authorList>
            <person name="Fouks B."/>
        </authorList>
    </citation>
    <scope>NUCLEOTIDE SEQUENCE</scope>
    <source>
        <strain evidence="2">Stay&amp;Tobe</strain>
        <tissue evidence="2">Testes</tissue>
    </source>
</reference>
<keyword evidence="1" id="KW-0175">Coiled coil</keyword>